<dbReference type="AlphaFoldDB" id="A0A1U7CT90"/>
<keyword evidence="2" id="KW-0732">Signal</keyword>
<evidence type="ECO:0000313" key="4">
    <source>
        <dbReference type="Proteomes" id="UP000186309"/>
    </source>
</evidence>
<evidence type="ECO:0000256" key="1">
    <source>
        <dbReference type="SAM" id="MobiDB-lite"/>
    </source>
</evidence>
<reference evidence="4" key="1">
    <citation type="submission" date="2016-12" db="EMBL/GenBank/DDBJ databases">
        <title>Comparative genomics of four Isosphaeraceae planctomycetes: a common pool of plasmids and glycoside hydrolase genes.</title>
        <authorList>
            <person name="Ivanova A."/>
        </authorList>
    </citation>
    <scope>NUCLEOTIDE SEQUENCE [LARGE SCALE GENOMIC DNA]</scope>
    <source>
        <strain evidence="4">PX4</strain>
    </source>
</reference>
<feature type="chain" id="PRO_5013228058" evidence="2">
    <location>
        <begin position="31"/>
        <end position="236"/>
    </location>
</feature>
<feature type="signal peptide" evidence="2">
    <location>
        <begin position="1"/>
        <end position="30"/>
    </location>
</feature>
<dbReference type="InterPro" id="IPR006311">
    <property type="entry name" value="TAT_signal"/>
</dbReference>
<dbReference type="Proteomes" id="UP000186309">
    <property type="component" value="Chromosome"/>
</dbReference>
<sequence length="236" mass="24868">MTSITRARRILLTLTACAAASLGGSTPARAQFGGMGWGIGGFNYVPSPTNFLNDHALLNAARAGRPASNNVYAGNPNSYVNRIRDNGFTPSYDVQRRRSPASSPVNLGPSLGNRTPAAPPVERTTAAAPATKTAPSLASFFDQSQTLVWPADSPISGDLKPKRDASDQSALAVLTQVANQGRATIGSATDARQKLLEYGRPALQEIRETATPVVADSFHSFLLSLYDSLRQAATAP</sequence>
<dbReference type="PROSITE" id="PS51318">
    <property type="entry name" value="TAT"/>
    <property type="match status" value="1"/>
</dbReference>
<gene>
    <name evidence="3" type="ORF">BSF38_03660</name>
</gene>
<evidence type="ECO:0000256" key="2">
    <source>
        <dbReference type="SAM" id="SignalP"/>
    </source>
</evidence>
<evidence type="ECO:0000313" key="3">
    <source>
        <dbReference type="EMBL" id="APW62128.1"/>
    </source>
</evidence>
<dbReference type="EMBL" id="CP019082">
    <property type="protein sequence ID" value="APW62128.1"/>
    <property type="molecule type" value="Genomic_DNA"/>
</dbReference>
<dbReference type="RefSeq" id="WP_145952214.1">
    <property type="nucleotide sequence ID" value="NZ_CP019082.1"/>
</dbReference>
<proteinExistence type="predicted"/>
<keyword evidence="4" id="KW-1185">Reference proteome</keyword>
<protein>
    <submittedName>
        <fullName evidence="3">Uncharacterized protein</fullName>
    </submittedName>
</protein>
<accession>A0A1U7CT90</accession>
<dbReference type="OrthoDB" id="9847031at2"/>
<dbReference type="KEGG" id="pbor:BSF38_03660"/>
<organism evidence="3 4">
    <name type="scientific">Paludisphaera borealis</name>
    <dbReference type="NCBI Taxonomy" id="1387353"/>
    <lineage>
        <taxon>Bacteria</taxon>
        <taxon>Pseudomonadati</taxon>
        <taxon>Planctomycetota</taxon>
        <taxon>Planctomycetia</taxon>
        <taxon>Isosphaerales</taxon>
        <taxon>Isosphaeraceae</taxon>
        <taxon>Paludisphaera</taxon>
    </lineage>
</organism>
<feature type="region of interest" description="Disordered" evidence="1">
    <location>
        <begin position="84"/>
        <end position="126"/>
    </location>
</feature>
<name>A0A1U7CT90_9BACT</name>